<organism evidence="1">
    <name type="scientific">virus sp. ctQmo6</name>
    <dbReference type="NCBI Taxonomy" id="2827990"/>
    <lineage>
        <taxon>Viruses</taxon>
    </lineage>
</organism>
<name>A0A8S5RFI1_9VIRU</name>
<dbReference type="EMBL" id="BK059102">
    <property type="protein sequence ID" value="DAE30127.1"/>
    <property type="molecule type" value="Genomic_DNA"/>
</dbReference>
<sequence length="86" mass="9997">MLEVAGVEEKVCECKKNTVEIDKWRYEELISMESRIDVLVSLIGLEGYINVNQMLTIIGTVSAKEVMEKLKEKDKAWKEKMDKKME</sequence>
<protein>
    <submittedName>
        <fullName evidence="1">Uncharacterized protein</fullName>
    </submittedName>
</protein>
<accession>A0A8S5RFI1</accession>
<reference evidence="1" key="1">
    <citation type="journal article" date="2021" name="Proc. Natl. Acad. Sci. U.S.A.">
        <title>A Catalog of Tens of Thousands of Viruses from Human Metagenomes Reveals Hidden Associations with Chronic Diseases.</title>
        <authorList>
            <person name="Tisza M.J."/>
            <person name="Buck C.B."/>
        </authorList>
    </citation>
    <scope>NUCLEOTIDE SEQUENCE</scope>
    <source>
        <strain evidence="1">CtQmo6</strain>
    </source>
</reference>
<evidence type="ECO:0000313" key="1">
    <source>
        <dbReference type="EMBL" id="DAE30127.1"/>
    </source>
</evidence>
<proteinExistence type="predicted"/>